<keyword evidence="6" id="KW-0408">Iron</keyword>
<evidence type="ECO:0000256" key="8">
    <source>
        <dbReference type="SAM" id="Phobius"/>
    </source>
</evidence>
<evidence type="ECO:0000256" key="3">
    <source>
        <dbReference type="ARBA" id="ARBA00022617"/>
    </source>
</evidence>
<dbReference type="GO" id="GO:0016705">
    <property type="term" value="F:oxidoreductase activity, acting on paired donors, with incorporation or reduction of molecular oxygen"/>
    <property type="evidence" value="ECO:0007669"/>
    <property type="project" value="InterPro"/>
</dbReference>
<dbReference type="GO" id="GO:0004497">
    <property type="term" value="F:monooxygenase activity"/>
    <property type="evidence" value="ECO:0007669"/>
    <property type="project" value="UniProtKB-KW"/>
</dbReference>
<evidence type="ECO:0000256" key="6">
    <source>
        <dbReference type="ARBA" id="ARBA00023004"/>
    </source>
</evidence>
<evidence type="ECO:0000256" key="5">
    <source>
        <dbReference type="ARBA" id="ARBA00023002"/>
    </source>
</evidence>
<dbReference type="Gene3D" id="1.10.630.10">
    <property type="entry name" value="Cytochrome P450"/>
    <property type="match status" value="1"/>
</dbReference>
<keyword evidence="8" id="KW-0472">Membrane</keyword>
<dbReference type="STRING" id="426418.B2WQ87"/>
<sequence length="479" mass="53917">MAATLTEPPLPTIIQTAHPIFYIALTLLILLWATKSLLLPYLRLRHIPAAHPTTPFSYLWLGRTTYSGRQYQVLRDLHTQHGPLVRIGPNEVLTDDPVVLRTVSATRSNYARSDWYQAGRFNPYHDNLFTILEPGAHKRAKARSMAAYNGRETLGLEVSIDEQVRVLVDIVRGRYAVAAESPEGGRGKPLLDLGKITCYFTMDVITRLGFGKAVGYLIEEMDHYDFLKTVDELWPRMSTVADVPWIRKFLFSKFAADQVHHRFAAPDSGKKDFLASLIARGFTEEECQSEGLFLLLAGSESTANALRSILVHTMSSPVAYNRLIAEIEDAVRTEKVSYPITLEQAQKLPYLQAVIYEGIRMRPPLLGLFPKIVPANESPIFNGKLLPPGTAVCMNMSSMLQSTALFGVDAAVFRPERFSEADSERRRQMEQDVEMVFGYGGWLFRVFELQLVRPLEPCNTLSYGVFLEKGLMVKVSERA</sequence>
<feature type="transmembrane region" description="Helical" evidence="8">
    <location>
        <begin position="20"/>
        <end position="42"/>
    </location>
</feature>
<comment type="similarity">
    <text evidence="2">Belongs to the cytochrome P450 family.</text>
</comment>
<gene>
    <name evidence="9" type="ORF">PTRG_12143</name>
</gene>
<name>B2WQ87_PYRTR</name>
<evidence type="ECO:0000313" key="10">
    <source>
        <dbReference type="Proteomes" id="UP000001471"/>
    </source>
</evidence>
<dbReference type="InParanoid" id="B2WQ87"/>
<dbReference type="InterPro" id="IPR001128">
    <property type="entry name" value="Cyt_P450"/>
</dbReference>
<dbReference type="PANTHER" id="PTHR24305:SF77">
    <property type="entry name" value="CYTOCHROME P450 MONOOXYGENASE"/>
    <property type="match status" value="1"/>
</dbReference>
<dbReference type="OrthoDB" id="3934656at2759"/>
<accession>B2WQ87</accession>
<comment type="cofactor">
    <cofactor evidence="1">
        <name>heme</name>
        <dbReference type="ChEBI" id="CHEBI:30413"/>
    </cofactor>
</comment>
<keyword evidence="7" id="KW-0503">Monooxygenase</keyword>
<evidence type="ECO:0000256" key="1">
    <source>
        <dbReference type="ARBA" id="ARBA00001971"/>
    </source>
</evidence>
<evidence type="ECO:0000313" key="9">
    <source>
        <dbReference type="EMBL" id="EDU47340.1"/>
    </source>
</evidence>
<evidence type="ECO:0000256" key="7">
    <source>
        <dbReference type="ARBA" id="ARBA00023033"/>
    </source>
</evidence>
<dbReference type="GO" id="GO:0020037">
    <property type="term" value="F:heme binding"/>
    <property type="evidence" value="ECO:0007669"/>
    <property type="project" value="InterPro"/>
</dbReference>
<dbReference type="GO" id="GO:0008168">
    <property type="term" value="F:methyltransferase activity"/>
    <property type="evidence" value="ECO:0007669"/>
    <property type="project" value="UniProtKB-KW"/>
</dbReference>
<proteinExistence type="inferred from homology"/>
<dbReference type="InterPro" id="IPR036396">
    <property type="entry name" value="Cyt_P450_sf"/>
</dbReference>
<dbReference type="GO" id="GO:0005506">
    <property type="term" value="F:iron ion binding"/>
    <property type="evidence" value="ECO:0007669"/>
    <property type="project" value="InterPro"/>
</dbReference>
<keyword evidence="9" id="KW-0808">Transferase</keyword>
<evidence type="ECO:0000256" key="2">
    <source>
        <dbReference type="ARBA" id="ARBA00010617"/>
    </source>
</evidence>
<dbReference type="PANTHER" id="PTHR24305">
    <property type="entry name" value="CYTOCHROME P450"/>
    <property type="match status" value="1"/>
</dbReference>
<dbReference type="OMA" id="NPYHETM"/>
<evidence type="ECO:0000256" key="4">
    <source>
        <dbReference type="ARBA" id="ARBA00022723"/>
    </source>
</evidence>
<protein>
    <submittedName>
        <fullName evidence="9">Pisatin demethylase</fullName>
    </submittedName>
</protein>
<dbReference type="EMBL" id="DS231651">
    <property type="protein sequence ID" value="EDU47340.1"/>
    <property type="molecule type" value="Genomic_DNA"/>
</dbReference>
<keyword evidence="9" id="KW-0489">Methyltransferase</keyword>
<dbReference type="AlphaFoldDB" id="B2WQ87"/>
<keyword evidence="8" id="KW-0812">Transmembrane</keyword>
<dbReference type="eggNOG" id="KOG0156">
    <property type="taxonomic scope" value="Eukaryota"/>
</dbReference>
<keyword evidence="4" id="KW-0479">Metal-binding</keyword>
<organism evidence="9 10">
    <name type="scientific">Pyrenophora tritici-repentis (strain Pt-1C-BFP)</name>
    <name type="common">Wheat tan spot fungus</name>
    <name type="synonym">Drechslera tritici-repentis</name>
    <dbReference type="NCBI Taxonomy" id="426418"/>
    <lineage>
        <taxon>Eukaryota</taxon>
        <taxon>Fungi</taxon>
        <taxon>Dikarya</taxon>
        <taxon>Ascomycota</taxon>
        <taxon>Pezizomycotina</taxon>
        <taxon>Dothideomycetes</taxon>
        <taxon>Pleosporomycetidae</taxon>
        <taxon>Pleosporales</taxon>
        <taxon>Pleosporineae</taxon>
        <taxon>Pleosporaceae</taxon>
        <taxon>Pyrenophora</taxon>
    </lineage>
</organism>
<keyword evidence="3" id="KW-0349">Heme</keyword>
<dbReference type="HOGENOM" id="CLU_001570_14_0_1"/>
<reference evidence="10" key="1">
    <citation type="journal article" date="2013" name="G3 (Bethesda)">
        <title>Comparative genomics of a plant-pathogenic fungus, Pyrenophora tritici-repentis, reveals transduplication and the impact of repeat elements on pathogenicity and population divergence.</title>
        <authorList>
            <person name="Manning V.A."/>
            <person name="Pandelova I."/>
            <person name="Dhillon B."/>
            <person name="Wilhelm L.J."/>
            <person name="Goodwin S.B."/>
            <person name="Berlin A.M."/>
            <person name="Figueroa M."/>
            <person name="Freitag M."/>
            <person name="Hane J.K."/>
            <person name="Henrissat B."/>
            <person name="Holman W.H."/>
            <person name="Kodira C.D."/>
            <person name="Martin J."/>
            <person name="Oliver R.P."/>
            <person name="Robbertse B."/>
            <person name="Schackwitz W."/>
            <person name="Schwartz D.C."/>
            <person name="Spatafora J.W."/>
            <person name="Turgeon B.G."/>
            <person name="Yandava C."/>
            <person name="Young S."/>
            <person name="Zhou S."/>
            <person name="Zeng Q."/>
            <person name="Grigoriev I.V."/>
            <person name="Ma L.-J."/>
            <person name="Ciuffetti L.M."/>
        </authorList>
    </citation>
    <scope>NUCLEOTIDE SEQUENCE [LARGE SCALE GENOMIC DNA]</scope>
    <source>
        <strain evidence="10">Pt-1C-BFP</strain>
    </source>
</reference>
<dbReference type="GO" id="GO:0032259">
    <property type="term" value="P:methylation"/>
    <property type="evidence" value="ECO:0007669"/>
    <property type="project" value="UniProtKB-KW"/>
</dbReference>
<dbReference type="SUPFAM" id="SSF48264">
    <property type="entry name" value="Cytochrome P450"/>
    <property type="match status" value="1"/>
</dbReference>
<dbReference type="Pfam" id="PF00067">
    <property type="entry name" value="p450"/>
    <property type="match status" value="1"/>
</dbReference>
<dbReference type="InterPro" id="IPR050121">
    <property type="entry name" value="Cytochrome_P450_monoxygenase"/>
</dbReference>
<keyword evidence="5" id="KW-0560">Oxidoreductase</keyword>
<dbReference type="Proteomes" id="UP000001471">
    <property type="component" value="Unassembled WGS sequence"/>
</dbReference>
<keyword evidence="8" id="KW-1133">Transmembrane helix</keyword>